<dbReference type="AlphaFoldDB" id="A0A4R4YKB8"/>
<comment type="caution">
    <text evidence="1">The sequence shown here is derived from an EMBL/GenBank/DDBJ whole genome shotgun (WGS) entry which is preliminary data.</text>
</comment>
<dbReference type="EMBL" id="SMKQ01000079">
    <property type="protein sequence ID" value="TDD45408.1"/>
    <property type="molecule type" value="Genomic_DNA"/>
</dbReference>
<organism evidence="1 2">
    <name type="scientific">Nonomuraea terrae</name>
    <dbReference type="NCBI Taxonomy" id="2530383"/>
    <lineage>
        <taxon>Bacteria</taxon>
        <taxon>Bacillati</taxon>
        <taxon>Actinomycetota</taxon>
        <taxon>Actinomycetes</taxon>
        <taxon>Streptosporangiales</taxon>
        <taxon>Streptosporangiaceae</taxon>
        <taxon>Nonomuraea</taxon>
    </lineage>
</organism>
<name>A0A4R4YKB8_9ACTN</name>
<reference evidence="1 2" key="1">
    <citation type="submission" date="2019-03" db="EMBL/GenBank/DDBJ databases">
        <title>Draft genome sequences of novel Actinobacteria.</title>
        <authorList>
            <person name="Sahin N."/>
            <person name="Ay H."/>
            <person name="Saygin H."/>
        </authorList>
    </citation>
    <scope>NUCLEOTIDE SEQUENCE [LARGE SCALE GENOMIC DNA]</scope>
    <source>
        <strain evidence="1 2">CH32</strain>
    </source>
</reference>
<evidence type="ECO:0000313" key="2">
    <source>
        <dbReference type="Proteomes" id="UP000295302"/>
    </source>
</evidence>
<protein>
    <submittedName>
        <fullName evidence="1">Uncharacterized protein</fullName>
    </submittedName>
</protein>
<sequence>MHPDIADDDIDLDDDTATEYLASFAEAKTAEARHTAAKSRLAIAMGTARRARWRGKTIATRQTKNGGTPYLVAGRNLPNLAELIGATA</sequence>
<accession>A0A4R4YKB8</accession>
<keyword evidence="2" id="KW-1185">Reference proteome</keyword>
<evidence type="ECO:0000313" key="1">
    <source>
        <dbReference type="EMBL" id="TDD45408.1"/>
    </source>
</evidence>
<dbReference type="RefSeq" id="WP_132615713.1">
    <property type="nucleotide sequence ID" value="NZ_SMKQ01000079.1"/>
</dbReference>
<dbReference type="Proteomes" id="UP000295302">
    <property type="component" value="Unassembled WGS sequence"/>
</dbReference>
<gene>
    <name evidence="1" type="ORF">E1286_24125</name>
</gene>
<proteinExistence type="predicted"/>